<keyword evidence="4" id="KW-1185">Reference proteome</keyword>
<dbReference type="EMBL" id="GG745374">
    <property type="protein sequence ID" value="KNE71734.1"/>
    <property type="molecule type" value="Genomic_DNA"/>
</dbReference>
<dbReference type="Proteomes" id="UP000054350">
    <property type="component" value="Unassembled WGS sequence"/>
</dbReference>
<dbReference type="VEuPathDB" id="FungiDB:AMAG_16040"/>
<gene>
    <name evidence="3" type="ORF">AMAG_16040</name>
</gene>
<sequence>MFPVYIVRMCTSNWNGGMPTLTVVRRSMVVTASSDKARLGVWLWHVMLLIYLILQPIFTYSSAMAILDADARNNWLQFGVNPLVVLLSLVYLVVCIVCSLGMGLFAYQLARVMGDFGPGSSTSASGTGEKPTNEVATFRPDMSVPHTAPSKTSDNRSGIASSAAAPRASATGTSFVHRTVITFQILNTAIVLLWVFCLIVQLLGIGTPFTRIILSNVFTGLFWVMESALKWIMHAGNAIAVCKQKRSAGSSKASKSAGSQPSAVGGTHAGLASTTMGSKERKTGGPTVDGALSDLSEGFARNILK</sequence>
<feature type="transmembrane region" description="Helical" evidence="2">
    <location>
        <begin position="41"/>
        <end position="63"/>
    </location>
</feature>
<keyword evidence="2" id="KW-1133">Transmembrane helix</keyword>
<organism evidence="3 4">
    <name type="scientific">Allomyces macrogynus (strain ATCC 38327)</name>
    <name type="common">Allomyces javanicus var. macrogynus</name>
    <dbReference type="NCBI Taxonomy" id="578462"/>
    <lineage>
        <taxon>Eukaryota</taxon>
        <taxon>Fungi</taxon>
        <taxon>Fungi incertae sedis</taxon>
        <taxon>Blastocladiomycota</taxon>
        <taxon>Blastocladiomycetes</taxon>
        <taxon>Blastocladiales</taxon>
        <taxon>Blastocladiaceae</taxon>
        <taxon>Allomyces</taxon>
    </lineage>
</organism>
<accession>A0A0L0TAZ4</accession>
<keyword evidence="2" id="KW-0812">Transmembrane</keyword>
<feature type="compositionally biased region" description="Low complexity" evidence="1">
    <location>
        <begin position="250"/>
        <end position="263"/>
    </location>
</feature>
<keyword evidence="2" id="KW-0472">Membrane</keyword>
<feature type="region of interest" description="Disordered" evidence="1">
    <location>
        <begin position="250"/>
        <end position="290"/>
    </location>
</feature>
<name>A0A0L0TAZ4_ALLM3</name>
<feature type="transmembrane region" description="Helical" evidence="2">
    <location>
        <begin position="185"/>
        <end position="203"/>
    </location>
</feature>
<feature type="transmembrane region" description="Helical" evidence="2">
    <location>
        <begin position="83"/>
        <end position="107"/>
    </location>
</feature>
<evidence type="ECO:0000313" key="4">
    <source>
        <dbReference type="Proteomes" id="UP000054350"/>
    </source>
</evidence>
<proteinExistence type="predicted"/>
<dbReference type="AlphaFoldDB" id="A0A0L0TAZ4"/>
<feature type="region of interest" description="Disordered" evidence="1">
    <location>
        <begin position="119"/>
        <end position="158"/>
    </location>
</feature>
<evidence type="ECO:0000256" key="2">
    <source>
        <dbReference type="SAM" id="Phobius"/>
    </source>
</evidence>
<reference evidence="3 4" key="1">
    <citation type="submission" date="2009-11" db="EMBL/GenBank/DDBJ databases">
        <title>Annotation of Allomyces macrogynus ATCC 38327.</title>
        <authorList>
            <consortium name="The Broad Institute Genome Sequencing Platform"/>
            <person name="Russ C."/>
            <person name="Cuomo C."/>
            <person name="Burger G."/>
            <person name="Gray M.W."/>
            <person name="Holland P.W.H."/>
            <person name="King N."/>
            <person name="Lang F.B.F."/>
            <person name="Roger A.J."/>
            <person name="Ruiz-Trillo I."/>
            <person name="Young S.K."/>
            <person name="Zeng Q."/>
            <person name="Gargeya S."/>
            <person name="Fitzgerald M."/>
            <person name="Haas B."/>
            <person name="Abouelleil A."/>
            <person name="Alvarado L."/>
            <person name="Arachchi H.M."/>
            <person name="Berlin A."/>
            <person name="Chapman S.B."/>
            <person name="Gearin G."/>
            <person name="Goldberg J."/>
            <person name="Griggs A."/>
            <person name="Gujja S."/>
            <person name="Hansen M."/>
            <person name="Heiman D."/>
            <person name="Howarth C."/>
            <person name="Larimer J."/>
            <person name="Lui A."/>
            <person name="MacDonald P.J.P."/>
            <person name="McCowen C."/>
            <person name="Montmayeur A."/>
            <person name="Murphy C."/>
            <person name="Neiman D."/>
            <person name="Pearson M."/>
            <person name="Priest M."/>
            <person name="Roberts A."/>
            <person name="Saif S."/>
            <person name="Shea T."/>
            <person name="Sisk P."/>
            <person name="Stolte C."/>
            <person name="Sykes S."/>
            <person name="Wortman J."/>
            <person name="Nusbaum C."/>
            <person name="Birren B."/>
        </authorList>
    </citation>
    <scope>NUCLEOTIDE SEQUENCE [LARGE SCALE GENOMIC DNA]</scope>
    <source>
        <strain evidence="3 4">ATCC 38327</strain>
    </source>
</reference>
<protein>
    <submittedName>
        <fullName evidence="3">Uncharacterized protein</fullName>
    </submittedName>
</protein>
<evidence type="ECO:0000313" key="3">
    <source>
        <dbReference type="EMBL" id="KNE71734.1"/>
    </source>
</evidence>
<evidence type="ECO:0000256" key="1">
    <source>
        <dbReference type="SAM" id="MobiDB-lite"/>
    </source>
</evidence>
<reference evidence="4" key="2">
    <citation type="submission" date="2009-11" db="EMBL/GenBank/DDBJ databases">
        <title>The Genome Sequence of Allomyces macrogynus strain ATCC 38327.</title>
        <authorList>
            <consortium name="The Broad Institute Genome Sequencing Platform"/>
            <person name="Russ C."/>
            <person name="Cuomo C."/>
            <person name="Shea T."/>
            <person name="Young S.K."/>
            <person name="Zeng Q."/>
            <person name="Koehrsen M."/>
            <person name="Haas B."/>
            <person name="Borodovsky M."/>
            <person name="Guigo R."/>
            <person name="Alvarado L."/>
            <person name="Berlin A."/>
            <person name="Borenstein D."/>
            <person name="Chen Z."/>
            <person name="Engels R."/>
            <person name="Freedman E."/>
            <person name="Gellesch M."/>
            <person name="Goldberg J."/>
            <person name="Griggs A."/>
            <person name="Gujja S."/>
            <person name="Heiman D."/>
            <person name="Hepburn T."/>
            <person name="Howarth C."/>
            <person name="Jen D."/>
            <person name="Larson L."/>
            <person name="Lewis B."/>
            <person name="Mehta T."/>
            <person name="Park D."/>
            <person name="Pearson M."/>
            <person name="Roberts A."/>
            <person name="Saif S."/>
            <person name="Shenoy N."/>
            <person name="Sisk P."/>
            <person name="Stolte C."/>
            <person name="Sykes S."/>
            <person name="Walk T."/>
            <person name="White J."/>
            <person name="Yandava C."/>
            <person name="Burger G."/>
            <person name="Gray M.W."/>
            <person name="Holland P.W.H."/>
            <person name="King N."/>
            <person name="Lang F.B.F."/>
            <person name="Roger A.J."/>
            <person name="Ruiz-Trillo I."/>
            <person name="Lander E."/>
            <person name="Nusbaum C."/>
        </authorList>
    </citation>
    <scope>NUCLEOTIDE SEQUENCE [LARGE SCALE GENOMIC DNA]</scope>
    <source>
        <strain evidence="4">ATCC 38327</strain>
    </source>
</reference>
<feature type="compositionally biased region" description="Low complexity" evidence="1">
    <location>
        <begin position="119"/>
        <end position="128"/>
    </location>
</feature>